<dbReference type="Pfam" id="PF03735">
    <property type="entry name" value="ENT"/>
    <property type="match status" value="1"/>
</dbReference>
<keyword evidence="2" id="KW-0539">Nucleus</keyword>
<feature type="compositionally biased region" description="Low complexity" evidence="3">
    <location>
        <begin position="536"/>
        <end position="554"/>
    </location>
</feature>
<dbReference type="InterPro" id="IPR005491">
    <property type="entry name" value="ENT_dom"/>
</dbReference>
<protein>
    <submittedName>
        <fullName evidence="6">ENT domain-containing protein</fullName>
    </submittedName>
</protein>
<evidence type="ECO:0000256" key="3">
    <source>
        <dbReference type="SAM" id="MobiDB-lite"/>
    </source>
</evidence>
<evidence type="ECO:0000313" key="5">
    <source>
        <dbReference type="Proteomes" id="UP000887566"/>
    </source>
</evidence>
<keyword evidence="5" id="KW-1185">Reference proteome</keyword>
<dbReference type="Gene3D" id="1.10.1240.40">
    <property type="entry name" value="ENT domain"/>
    <property type="match status" value="1"/>
</dbReference>
<sequence length="554" mass="59211">MTTSSFSESSMAQETSMSFEPSDLSTEDCKYLLRSLEMDAFATVMSALRAQGPFSKYKEALFDHLRNALCISEDRFKAEMRRATNDQYLCRIASKLNPSYDVFSDWATAGQSFVPSDLPAPPISSLASADTLELADQLLRLADEHNKSLDDRDGALVDLVQLPKKITIPEVLRPLLQMSAEETDSSKLLKTPRKGRKRAADKDSAPRSRSNSVTSSAAARSETPASLKSDATNKQDSAGKAERKSPKKSLEHSTPATPDGGGEQQGTTKATKQRTMKPRDNASCTCARVHPFVFAPIPPGQKVKPPRGNPDRRTSKRVSPATLPQPLGHPSPKIVQQIATSASLLRSVPLSPSTPATVTKIHSQFVPAIGPTLVKRARTTSTGETFARQLTTDRARQQITRGYVRPISSIPINGGSGTKFVVSSQAASAAYSNPTRPYYGNPSAAAMGITVRPAVDKGDSQLVIGQEYGNPAGAPVLLPAVQITKVARRPPFTTVYASSSGASTLRPAIVHADSVVTVRSAEVLPDVGEVAAHEQSVVANESNDSNSSSQSAGE</sequence>
<evidence type="ECO:0000313" key="6">
    <source>
        <dbReference type="WBParaSite" id="PSAMB.scaffold2107size25344.g16381.t1"/>
    </source>
</evidence>
<feature type="region of interest" description="Disordered" evidence="3">
    <location>
        <begin position="295"/>
        <end position="332"/>
    </location>
</feature>
<feature type="region of interest" description="Disordered" evidence="3">
    <location>
        <begin position="535"/>
        <end position="554"/>
    </location>
</feature>
<accession>A0A914VKI6</accession>
<feature type="compositionally biased region" description="Polar residues" evidence="3">
    <location>
        <begin position="1"/>
        <end position="19"/>
    </location>
</feature>
<name>A0A914VKI6_9BILA</name>
<dbReference type="PANTHER" id="PTHR16500">
    <property type="entry name" value="BRCA2-INTERACTING TRANSCRIPTIONAL REPRESSOR EMSY"/>
    <property type="match status" value="1"/>
</dbReference>
<dbReference type="InterPro" id="IPR033482">
    <property type="entry name" value="EMSY"/>
</dbReference>
<feature type="compositionally biased region" description="Polar residues" evidence="3">
    <location>
        <begin position="207"/>
        <end position="230"/>
    </location>
</feature>
<evidence type="ECO:0000256" key="1">
    <source>
        <dbReference type="ARBA" id="ARBA00004123"/>
    </source>
</evidence>
<feature type="compositionally biased region" description="Basic and acidic residues" evidence="3">
    <location>
        <begin position="231"/>
        <end position="251"/>
    </location>
</feature>
<dbReference type="Proteomes" id="UP000887566">
    <property type="component" value="Unplaced"/>
</dbReference>
<dbReference type="SUPFAM" id="SSF158639">
    <property type="entry name" value="ENT-like"/>
    <property type="match status" value="1"/>
</dbReference>
<proteinExistence type="predicted"/>
<dbReference type="GO" id="GO:0005654">
    <property type="term" value="C:nucleoplasm"/>
    <property type="evidence" value="ECO:0007669"/>
    <property type="project" value="TreeGrafter"/>
</dbReference>
<feature type="region of interest" description="Disordered" evidence="3">
    <location>
        <begin position="181"/>
        <end position="281"/>
    </location>
</feature>
<evidence type="ECO:0000256" key="2">
    <source>
        <dbReference type="ARBA" id="ARBA00023242"/>
    </source>
</evidence>
<comment type="subcellular location">
    <subcellularLocation>
        <location evidence="1">Nucleus</location>
    </subcellularLocation>
</comment>
<organism evidence="5 6">
    <name type="scientific">Plectus sambesii</name>
    <dbReference type="NCBI Taxonomy" id="2011161"/>
    <lineage>
        <taxon>Eukaryota</taxon>
        <taxon>Metazoa</taxon>
        <taxon>Ecdysozoa</taxon>
        <taxon>Nematoda</taxon>
        <taxon>Chromadorea</taxon>
        <taxon>Plectida</taxon>
        <taxon>Plectina</taxon>
        <taxon>Plectoidea</taxon>
        <taxon>Plectidae</taxon>
        <taxon>Plectus</taxon>
    </lineage>
</organism>
<evidence type="ECO:0000259" key="4">
    <source>
        <dbReference type="PROSITE" id="PS51138"/>
    </source>
</evidence>
<dbReference type="PROSITE" id="PS51138">
    <property type="entry name" value="ENT"/>
    <property type="match status" value="1"/>
</dbReference>
<dbReference type="AlphaFoldDB" id="A0A914VKI6"/>
<dbReference type="WBParaSite" id="PSAMB.scaffold2107size25344.g16381.t1">
    <property type="protein sequence ID" value="PSAMB.scaffold2107size25344.g16381.t1"/>
    <property type="gene ID" value="PSAMB.scaffold2107size25344.g16381"/>
</dbReference>
<dbReference type="SMART" id="SM01191">
    <property type="entry name" value="ENT"/>
    <property type="match status" value="1"/>
</dbReference>
<feature type="region of interest" description="Disordered" evidence="3">
    <location>
        <begin position="1"/>
        <end position="22"/>
    </location>
</feature>
<reference evidence="6" key="1">
    <citation type="submission" date="2022-11" db="UniProtKB">
        <authorList>
            <consortium name="WormBaseParasite"/>
        </authorList>
    </citation>
    <scope>IDENTIFICATION</scope>
</reference>
<dbReference type="GO" id="GO:0006355">
    <property type="term" value="P:regulation of DNA-templated transcription"/>
    <property type="evidence" value="ECO:0007669"/>
    <property type="project" value="InterPro"/>
</dbReference>
<dbReference type="PANTHER" id="PTHR16500:SF3">
    <property type="entry name" value="BRCA2-INTERACTING TRANSCRIPTIONAL REPRESSOR EMSY"/>
    <property type="match status" value="1"/>
</dbReference>
<dbReference type="InterPro" id="IPR036142">
    <property type="entry name" value="ENT_dom-like_sf"/>
</dbReference>
<feature type="domain" description="ENT" evidence="4">
    <location>
        <begin position="29"/>
        <end position="114"/>
    </location>
</feature>